<keyword evidence="2" id="KW-0472">Membrane</keyword>
<dbReference type="Proteomes" id="UP000663834">
    <property type="component" value="Unassembled WGS sequence"/>
</dbReference>
<dbReference type="Proteomes" id="UP000676336">
    <property type="component" value="Unassembled WGS sequence"/>
</dbReference>
<gene>
    <name evidence="5" type="ORF">BYL167_LOCUS27411</name>
    <name evidence="3" type="ORF">CJN711_LOCUS5624</name>
    <name evidence="7" type="ORF">GIL414_LOCUS43854</name>
    <name evidence="4" type="ORF">KQP761_LOCUS18989</name>
    <name evidence="6" type="ORF">SMN809_LOCUS30868</name>
</gene>
<evidence type="ECO:0000256" key="2">
    <source>
        <dbReference type="SAM" id="Phobius"/>
    </source>
</evidence>
<feature type="region of interest" description="Disordered" evidence="1">
    <location>
        <begin position="46"/>
        <end position="68"/>
    </location>
</feature>
<evidence type="ECO:0000313" key="6">
    <source>
        <dbReference type="EMBL" id="CAF4410321.1"/>
    </source>
</evidence>
<dbReference type="EMBL" id="CAJOBI010059742">
    <property type="protein sequence ID" value="CAF4410321.1"/>
    <property type="molecule type" value="Genomic_DNA"/>
</dbReference>
<accession>A0A814LU35</accession>
<name>A0A814LU35_9BILA</name>
<sequence>VSTTIPLFEGLTVQRATNASTTKPSLGKTSGKPPLEVSVSKTILEVPTGKPPLETSTTESTKDVSTETPETAELFSTPEGSVTPDWQHAKTHTDGSYEISVPGEITATAERSSVWRPYTCDNEQPLGLTRAAKDCHPPGRAQRDVTIPILPIPILPIPIPFGIGGTGIGGYWYWWVLILVGIGIGGYWY</sequence>
<dbReference type="OrthoDB" id="10401549at2759"/>
<keyword evidence="2" id="KW-0812">Transmembrane</keyword>
<proteinExistence type="predicted"/>
<comment type="caution">
    <text evidence="3">The sequence shown here is derived from an EMBL/GenBank/DDBJ whole genome shotgun (WGS) entry which is preliminary data.</text>
</comment>
<reference evidence="3" key="1">
    <citation type="submission" date="2021-02" db="EMBL/GenBank/DDBJ databases">
        <authorList>
            <person name="Nowell W R."/>
        </authorList>
    </citation>
    <scope>NUCLEOTIDE SEQUENCE</scope>
</reference>
<dbReference type="Proteomes" id="UP000681967">
    <property type="component" value="Unassembled WGS sequence"/>
</dbReference>
<dbReference type="AlphaFoldDB" id="A0A814LU35"/>
<dbReference type="EMBL" id="CAJNOV010001580">
    <property type="protein sequence ID" value="CAF1069248.1"/>
    <property type="molecule type" value="Genomic_DNA"/>
</dbReference>
<protein>
    <submittedName>
        <fullName evidence="3">Uncharacterized protein</fullName>
    </submittedName>
</protein>
<evidence type="ECO:0000313" key="3">
    <source>
        <dbReference type="EMBL" id="CAF1069248.1"/>
    </source>
</evidence>
<organism evidence="3 8">
    <name type="scientific">Rotaria magnacalcarata</name>
    <dbReference type="NCBI Taxonomy" id="392030"/>
    <lineage>
        <taxon>Eukaryota</taxon>
        <taxon>Metazoa</taxon>
        <taxon>Spiralia</taxon>
        <taxon>Gnathifera</taxon>
        <taxon>Rotifera</taxon>
        <taxon>Eurotatoria</taxon>
        <taxon>Bdelloidea</taxon>
        <taxon>Philodinida</taxon>
        <taxon>Philodinidae</taxon>
        <taxon>Rotaria</taxon>
    </lineage>
</organism>
<keyword evidence="2" id="KW-1133">Transmembrane helix</keyword>
<evidence type="ECO:0000256" key="1">
    <source>
        <dbReference type="SAM" id="MobiDB-lite"/>
    </source>
</evidence>
<dbReference type="Proteomes" id="UP000663855">
    <property type="component" value="Unassembled WGS sequence"/>
</dbReference>
<dbReference type="EMBL" id="CAJNOW010009702">
    <property type="protein sequence ID" value="CAF1568944.1"/>
    <property type="molecule type" value="Genomic_DNA"/>
</dbReference>
<evidence type="ECO:0000313" key="4">
    <source>
        <dbReference type="EMBL" id="CAF1568944.1"/>
    </source>
</evidence>
<feature type="non-terminal residue" evidence="3">
    <location>
        <position position="1"/>
    </location>
</feature>
<evidence type="ECO:0000313" key="7">
    <source>
        <dbReference type="EMBL" id="CAF4721126.1"/>
    </source>
</evidence>
<evidence type="ECO:0000313" key="8">
    <source>
        <dbReference type="Proteomes" id="UP000663855"/>
    </source>
</evidence>
<evidence type="ECO:0000313" key="5">
    <source>
        <dbReference type="EMBL" id="CAF4298997.1"/>
    </source>
</evidence>
<dbReference type="EMBL" id="CAJOBJ010130978">
    <property type="protein sequence ID" value="CAF4721126.1"/>
    <property type="molecule type" value="Genomic_DNA"/>
</dbReference>
<dbReference type="EMBL" id="CAJOBH010035278">
    <property type="protein sequence ID" value="CAF4298997.1"/>
    <property type="molecule type" value="Genomic_DNA"/>
</dbReference>
<dbReference type="Proteomes" id="UP000681720">
    <property type="component" value="Unassembled WGS sequence"/>
</dbReference>
<feature type="transmembrane region" description="Helical" evidence="2">
    <location>
        <begin position="171"/>
        <end position="188"/>
    </location>
</feature>